<evidence type="ECO:0000256" key="1">
    <source>
        <dbReference type="SAM" id="Phobius"/>
    </source>
</evidence>
<organism evidence="2 3">
    <name type="scientific">Bodo saltans</name>
    <name type="common">Flagellated protozoan</name>
    <dbReference type="NCBI Taxonomy" id="75058"/>
    <lineage>
        <taxon>Eukaryota</taxon>
        <taxon>Discoba</taxon>
        <taxon>Euglenozoa</taxon>
        <taxon>Kinetoplastea</taxon>
        <taxon>Metakinetoplastina</taxon>
        <taxon>Eubodonida</taxon>
        <taxon>Bodonidae</taxon>
        <taxon>Bodo</taxon>
    </lineage>
</organism>
<feature type="non-terminal residue" evidence="2">
    <location>
        <position position="227"/>
    </location>
</feature>
<evidence type="ECO:0000313" key="3">
    <source>
        <dbReference type="Proteomes" id="UP000051952"/>
    </source>
</evidence>
<keyword evidence="1" id="KW-0472">Membrane</keyword>
<proteinExistence type="predicted"/>
<dbReference type="VEuPathDB" id="TriTrypDB:BSAL_40245"/>
<keyword evidence="1" id="KW-1133">Transmembrane helix</keyword>
<feature type="transmembrane region" description="Helical" evidence="1">
    <location>
        <begin position="70"/>
        <end position="93"/>
    </location>
</feature>
<dbReference type="Proteomes" id="UP000051952">
    <property type="component" value="Unassembled WGS sequence"/>
</dbReference>
<keyword evidence="1" id="KW-0812">Transmembrane</keyword>
<keyword evidence="3" id="KW-1185">Reference proteome</keyword>
<dbReference type="AlphaFoldDB" id="A0A0S4JR32"/>
<feature type="transmembrane region" description="Helical" evidence="1">
    <location>
        <begin position="27"/>
        <end position="43"/>
    </location>
</feature>
<sequence>MFILQAQVLGAFSLSSASIGRLGAAQCGVGAIAASVLLTLWFCRRGGGMGVDSNADHAVFSRSKEEIRKLLIVSTCVTFASFSLLYLLLLTMFPNTTEDNAVMSAWRAAATSDQVMTVASYVLFSSIASISQCVSSIALFFVLSTIVPTVVVEHGGPVADTTSGTQPQATMHRLLLVGGSAVALFLVLFGSYLLKPSLNNNSGISSTTASPESAINTVTFLLRFRLL</sequence>
<accession>A0A0S4JR32</accession>
<reference evidence="3" key="1">
    <citation type="submission" date="2015-09" db="EMBL/GenBank/DDBJ databases">
        <authorList>
            <consortium name="Pathogen Informatics"/>
        </authorList>
    </citation>
    <scope>NUCLEOTIDE SEQUENCE [LARGE SCALE GENOMIC DNA]</scope>
    <source>
        <strain evidence="3">Lake Konstanz</strain>
    </source>
</reference>
<feature type="transmembrane region" description="Helical" evidence="1">
    <location>
        <begin position="174"/>
        <end position="194"/>
    </location>
</feature>
<gene>
    <name evidence="2" type="ORF">BSAL_40245</name>
</gene>
<protein>
    <submittedName>
        <fullName evidence="2">Membrane-associated protein, putative</fullName>
    </submittedName>
</protein>
<name>A0A0S4JR32_BODSA</name>
<evidence type="ECO:0000313" key="2">
    <source>
        <dbReference type="EMBL" id="CUG93009.1"/>
    </source>
</evidence>
<dbReference type="EMBL" id="CYKH01002106">
    <property type="protein sequence ID" value="CUG93009.1"/>
    <property type="molecule type" value="Genomic_DNA"/>
</dbReference>